<sequence length="391" mass="43067">MSKHSPADQAPIPTGPVSPARWAASYEEEPTQASAPPQANGMTALKPFGWAKDNLFNTPLNAALTLACLFLLWLVVPPMANWLLLKASWSGSSEACREAAGACWSVIVVKHRLIFFGTYPYDEQWRPFLACALFVAMLGASGVRAFWRPWLAVAWVLTLVGMGVLMWGGVAGLTYVPNDRWGGLPITLMLSVFSIALAFPLSILLALGRQSSLPAIRTFCVGFIETMRGVPLVSVLFMASVMFPLFLPEGVTVDKLLRALAGMTLFTAAYLAEAVRGGLQAIPKGQYEAADALGLSYWQKTMLIVLPQALRIVIPPIVNQFISAFKDTSLVTIVGLYDLLTAATVATTDPEWRPYFAEVYVFAGLMFWIFCFSMSRYSQWLERLANRYTRR</sequence>
<dbReference type="InterPro" id="IPR043429">
    <property type="entry name" value="ArtM/GltK/GlnP/TcyL/YhdX-like"/>
</dbReference>
<reference evidence="12" key="1">
    <citation type="submission" date="2017-10" db="EMBL/GenBank/DDBJ databases">
        <authorList>
            <person name="Kravchenko I.K."/>
            <person name="Grouzdev D.S."/>
        </authorList>
    </citation>
    <scope>NUCLEOTIDE SEQUENCE [LARGE SCALE GENOMIC DNA]</scope>
    <source>
        <strain evidence="12">B2</strain>
    </source>
</reference>
<comment type="caution">
    <text evidence="11">The sequence shown here is derived from an EMBL/GenBank/DDBJ whole genome shotgun (WGS) entry which is preliminary data.</text>
</comment>
<name>A0A2B8BK31_9PROT</name>
<organism evidence="11 12">
    <name type="scientific">Azospirillum palustre</name>
    <dbReference type="NCBI Taxonomy" id="2044885"/>
    <lineage>
        <taxon>Bacteria</taxon>
        <taxon>Pseudomonadati</taxon>
        <taxon>Pseudomonadota</taxon>
        <taxon>Alphaproteobacteria</taxon>
        <taxon>Rhodospirillales</taxon>
        <taxon>Azospirillaceae</taxon>
        <taxon>Azospirillum</taxon>
    </lineage>
</organism>
<feature type="domain" description="ABC transmembrane type-1" evidence="10">
    <location>
        <begin position="184"/>
        <end position="378"/>
    </location>
</feature>
<keyword evidence="5 8" id="KW-0812">Transmembrane</keyword>
<evidence type="ECO:0000256" key="6">
    <source>
        <dbReference type="ARBA" id="ARBA00022989"/>
    </source>
</evidence>
<keyword evidence="7 8" id="KW-0472">Membrane</keyword>
<dbReference type="RefSeq" id="WP_098735880.1">
    <property type="nucleotide sequence ID" value="NZ_PDKW01000039.1"/>
</dbReference>
<feature type="transmembrane region" description="Helical" evidence="8">
    <location>
        <begin position="125"/>
        <end position="143"/>
    </location>
</feature>
<dbReference type="InterPro" id="IPR010065">
    <property type="entry name" value="AA_ABC_transptr_permease_3TM"/>
</dbReference>
<evidence type="ECO:0000256" key="2">
    <source>
        <dbReference type="ARBA" id="ARBA00010072"/>
    </source>
</evidence>
<keyword evidence="3 8" id="KW-0813">Transport</keyword>
<evidence type="ECO:0000259" key="10">
    <source>
        <dbReference type="PROSITE" id="PS50928"/>
    </source>
</evidence>
<feature type="transmembrane region" description="Helical" evidence="8">
    <location>
        <begin position="55"/>
        <end position="76"/>
    </location>
</feature>
<dbReference type="Proteomes" id="UP000225379">
    <property type="component" value="Unassembled WGS sequence"/>
</dbReference>
<comment type="subcellular location">
    <subcellularLocation>
        <location evidence="1">Cell inner membrane</location>
        <topology evidence="1">Multi-pass membrane protein</topology>
    </subcellularLocation>
    <subcellularLocation>
        <location evidence="8">Cell membrane</location>
        <topology evidence="8">Multi-pass membrane protein</topology>
    </subcellularLocation>
</comment>
<dbReference type="Gene3D" id="1.10.3720.10">
    <property type="entry name" value="MetI-like"/>
    <property type="match status" value="1"/>
</dbReference>
<feature type="region of interest" description="Disordered" evidence="9">
    <location>
        <begin position="1"/>
        <end position="39"/>
    </location>
</feature>
<feature type="transmembrane region" description="Helical" evidence="8">
    <location>
        <begin position="259"/>
        <end position="279"/>
    </location>
</feature>
<dbReference type="NCBIfam" id="TIGR01726">
    <property type="entry name" value="HEQRo_perm_3TM"/>
    <property type="match status" value="1"/>
</dbReference>
<dbReference type="InterPro" id="IPR035906">
    <property type="entry name" value="MetI-like_sf"/>
</dbReference>
<evidence type="ECO:0000256" key="5">
    <source>
        <dbReference type="ARBA" id="ARBA00022692"/>
    </source>
</evidence>
<evidence type="ECO:0000256" key="1">
    <source>
        <dbReference type="ARBA" id="ARBA00004429"/>
    </source>
</evidence>
<dbReference type="GO" id="GO:0006865">
    <property type="term" value="P:amino acid transport"/>
    <property type="evidence" value="ECO:0007669"/>
    <property type="project" value="TreeGrafter"/>
</dbReference>
<dbReference type="PANTHER" id="PTHR30614">
    <property type="entry name" value="MEMBRANE COMPONENT OF AMINO ACID ABC TRANSPORTER"/>
    <property type="match status" value="1"/>
</dbReference>
<gene>
    <name evidence="11" type="ORF">CRT60_07965</name>
</gene>
<dbReference type="PANTHER" id="PTHR30614:SF41">
    <property type="entry name" value="INNER MEMBRANE AMINO-ACID ABC TRANSPORTER PERMEASE PROTEIN YHDY"/>
    <property type="match status" value="1"/>
</dbReference>
<dbReference type="PROSITE" id="PS50928">
    <property type="entry name" value="ABC_TM1"/>
    <property type="match status" value="1"/>
</dbReference>
<evidence type="ECO:0000256" key="4">
    <source>
        <dbReference type="ARBA" id="ARBA00022475"/>
    </source>
</evidence>
<evidence type="ECO:0000256" key="3">
    <source>
        <dbReference type="ARBA" id="ARBA00022448"/>
    </source>
</evidence>
<evidence type="ECO:0000313" key="11">
    <source>
        <dbReference type="EMBL" id="PGH57893.1"/>
    </source>
</evidence>
<dbReference type="InterPro" id="IPR000515">
    <property type="entry name" value="MetI-like"/>
</dbReference>
<dbReference type="GO" id="GO:0022857">
    <property type="term" value="F:transmembrane transporter activity"/>
    <property type="evidence" value="ECO:0007669"/>
    <property type="project" value="InterPro"/>
</dbReference>
<evidence type="ECO:0000256" key="8">
    <source>
        <dbReference type="RuleBase" id="RU363032"/>
    </source>
</evidence>
<dbReference type="Pfam" id="PF00528">
    <property type="entry name" value="BPD_transp_1"/>
    <property type="match status" value="1"/>
</dbReference>
<comment type="similarity">
    <text evidence="2">Belongs to the binding-protein-dependent transport system permease family. HisMQ subfamily.</text>
</comment>
<feature type="transmembrane region" description="Helical" evidence="8">
    <location>
        <begin position="359"/>
        <end position="377"/>
    </location>
</feature>
<evidence type="ECO:0000313" key="12">
    <source>
        <dbReference type="Proteomes" id="UP000225379"/>
    </source>
</evidence>
<dbReference type="CDD" id="cd06261">
    <property type="entry name" value="TM_PBP2"/>
    <property type="match status" value="1"/>
</dbReference>
<dbReference type="AlphaFoldDB" id="A0A2B8BK31"/>
<dbReference type="OrthoDB" id="9771188at2"/>
<evidence type="ECO:0000256" key="7">
    <source>
        <dbReference type="ARBA" id="ARBA00023136"/>
    </source>
</evidence>
<keyword evidence="6 8" id="KW-1133">Transmembrane helix</keyword>
<feature type="transmembrane region" description="Helical" evidence="8">
    <location>
        <begin position="229"/>
        <end position="247"/>
    </location>
</feature>
<keyword evidence="12" id="KW-1185">Reference proteome</keyword>
<feature type="transmembrane region" description="Helical" evidence="8">
    <location>
        <begin position="188"/>
        <end position="208"/>
    </location>
</feature>
<keyword evidence="4" id="KW-1003">Cell membrane</keyword>
<accession>A0A2B8BK31</accession>
<proteinExistence type="inferred from homology"/>
<protein>
    <submittedName>
        <fullName evidence="11">Amino acid ABC transporter permease</fullName>
    </submittedName>
</protein>
<dbReference type="EMBL" id="PDKW01000039">
    <property type="protein sequence ID" value="PGH57893.1"/>
    <property type="molecule type" value="Genomic_DNA"/>
</dbReference>
<feature type="transmembrane region" description="Helical" evidence="8">
    <location>
        <begin position="150"/>
        <end position="176"/>
    </location>
</feature>
<dbReference type="GO" id="GO:0043190">
    <property type="term" value="C:ATP-binding cassette (ABC) transporter complex"/>
    <property type="evidence" value="ECO:0007669"/>
    <property type="project" value="InterPro"/>
</dbReference>
<dbReference type="SUPFAM" id="SSF161098">
    <property type="entry name" value="MetI-like"/>
    <property type="match status" value="1"/>
</dbReference>
<evidence type="ECO:0000256" key="9">
    <source>
        <dbReference type="SAM" id="MobiDB-lite"/>
    </source>
</evidence>
<feature type="transmembrane region" description="Helical" evidence="8">
    <location>
        <begin position="330"/>
        <end position="347"/>
    </location>
</feature>